<dbReference type="InterPro" id="IPR000015">
    <property type="entry name" value="Fimb_usher"/>
</dbReference>
<dbReference type="PANTHER" id="PTHR30451">
    <property type="entry name" value="OUTER MEMBRANE USHER PROTEIN"/>
    <property type="match status" value="1"/>
</dbReference>
<dbReference type="EMBL" id="PDKZ01000002">
    <property type="protein sequence ID" value="PHH41474.1"/>
    <property type="molecule type" value="Genomic_DNA"/>
</dbReference>
<keyword evidence="5" id="KW-0812">Transmembrane</keyword>
<accession>A0A2C5WCB5</accession>
<keyword evidence="7" id="KW-0472">Membrane</keyword>
<reference evidence="12" key="1">
    <citation type="submission" date="2017-10" db="EMBL/GenBank/DDBJ databases">
        <title>FDA dAtabase for Regulatory Grade micrObial Sequences (FDA-ARGOS): Supporting development and validation of Infectious Disease Dx tests.</title>
        <authorList>
            <person name="Goldberg B."/>
            <person name="Campos J."/>
            <person name="Tallon L."/>
            <person name="Sadzewicz L."/>
            <person name="Ott S."/>
            <person name="Zhao X."/>
            <person name="Nagaraj S."/>
            <person name="Vavikolanu K."/>
            <person name="Aluvathingal J."/>
            <person name="Nadendla S."/>
            <person name="Geyer C."/>
            <person name="Sichtig H."/>
        </authorList>
    </citation>
    <scope>NUCLEOTIDE SEQUENCE [LARGE SCALE GENOMIC DNA]</scope>
    <source>
        <strain evidence="12">FDAARGOS_376</strain>
    </source>
</reference>
<proteinExistence type="inferred from homology"/>
<feature type="domain" description="PapC N-terminal" evidence="10">
    <location>
        <begin position="27"/>
        <end position="160"/>
    </location>
</feature>
<dbReference type="SUPFAM" id="SSF141729">
    <property type="entry name" value="FimD N-terminal domain-like"/>
    <property type="match status" value="1"/>
</dbReference>
<keyword evidence="8" id="KW-0998">Cell outer membrane</keyword>
<dbReference type="RefSeq" id="WP_098966259.1">
    <property type="nucleotide sequence ID" value="NZ_PDKZ01000002.1"/>
</dbReference>
<dbReference type="InterPro" id="IPR042186">
    <property type="entry name" value="FimD_plug_dom"/>
</dbReference>
<dbReference type="Gene3D" id="2.60.40.2610">
    <property type="entry name" value="Outer membrane usher protein FimD, plug domain"/>
    <property type="match status" value="1"/>
</dbReference>
<evidence type="ECO:0000256" key="2">
    <source>
        <dbReference type="ARBA" id="ARBA00008064"/>
    </source>
</evidence>
<keyword evidence="6 9" id="KW-0732">Signal</keyword>
<dbReference type="Pfam" id="PF13954">
    <property type="entry name" value="PapC_N"/>
    <property type="match status" value="1"/>
</dbReference>
<dbReference type="Gene3D" id="3.10.20.410">
    <property type="match status" value="1"/>
</dbReference>
<keyword evidence="4" id="KW-1134">Transmembrane beta strand</keyword>
<dbReference type="Proteomes" id="UP000222460">
    <property type="component" value="Unassembled WGS sequence"/>
</dbReference>
<dbReference type="InterPro" id="IPR043142">
    <property type="entry name" value="PapC-like_C_sf"/>
</dbReference>
<evidence type="ECO:0000256" key="1">
    <source>
        <dbReference type="ARBA" id="ARBA00004571"/>
    </source>
</evidence>
<dbReference type="GO" id="GO:0009279">
    <property type="term" value="C:cell outer membrane"/>
    <property type="evidence" value="ECO:0007669"/>
    <property type="project" value="UniProtKB-SubCell"/>
</dbReference>
<dbReference type="AlphaFoldDB" id="A0A2C5WCB5"/>
<dbReference type="GO" id="GO:0015473">
    <property type="term" value="F:fimbrial usher porin activity"/>
    <property type="evidence" value="ECO:0007669"/>
    <property type="project" value="InterPro"/>
</dbReference>
<evidence type="ECO:0000256" key="6">
    <source>
        <dbReference type="ARBA" id="ARBA00022729"/>
    </source>
</evidence>
<evidence type="ECO:0000313" key="11">
    <source>
        <dbReference type="EMBL" id="PHH41474.1"/>
    </source>
</evidence>
<evidence type="ECO:0000259" key="10">
    <source>
        <dbReference type="Pfam" id="PF13954"/>
    </source>
</evidence>
<dbReference type="Gene3D" id="2.60.40.2070">
    <property type="match status" value="1"/>
</dbReference>
<evidence type="ECO:0000256" key="5">
    <source>
        <dbReference type="ARBA" id="ARBA00022692"/>
    </source>
</evidence>
<keyword evidence="3" id="KW-0813">Transport</keyword>
<feature type="chain" id="PRO_5012383435" evidence="9">
    <location>
        <begin position="23"/>
        <end position="809"/>
    </location>
</feature>
<comment type="subcellular location">
    <subcellularLocation>
        <location evidence="1">Cell outer membrane</location>
        <topology evidence="1">Multi-pass membrane protein</topology>
    </subcellularLocation>
</comment>
<protein>
    <submittedName>
        <fullName evidence="11">Pilus assembly protein PapC</fullName>
    </submittedName>
</protein>
<evidence type="ECO:0000256" key="3">
    <source>
        <dbReference type="ARBA" id="ARBA00022448"/>
    </source>
</evidence>
<dbReference type="GO" id="GO:0009297">
    <property type="term" value="P:pilus assembly"/>
    <property type="evidence" value="ECO:0007669"/>
    <property type="project" value="InterPro"/>
</dbReference>
<evidence type="ECO:0000256" key="9">
    <source>
        <dbReference type="SAM" id="SignalP"/>
    </source>
</evidence>
<organism evidence="11 12">
    <name type="scientific">Pseudomonas putida</name>
    <name type="common">Arthrobacter siderocapsulatus</name>
    <dbReference type="NCBI Taxonomy" id="303"/>
    <lineage>
        <taxon>Bacteria</taxon>
        <taxon>Pseudomonadati</taxon>
        <taxon>Pseudomonadota</taxon>
        <taxon>Gammaproteobacteria</taxon>
        <taxon>Pseudomonadales</taxon>
        <taxon>Pseudomonadaceae</taxon>
        <taxon>Pseudomonas</taxon>
    </lineage>
</organism>
<comment type="caution">
    <text evidence="11">The sequence shown here is derived from an EMBL/GenBank/DDBJ whole genome shotgun (WGS) entry which is preliminary data.</text>
</comment>
<evidence type="ECO:0000256" key="7">
    <source>
        <dbReference type="ARBA" id="ARBA00023136"/>
    </source>
</evidence>
<gene>
    <name evidence="11" type="ORF">CRX57_15225</name>
</gene>
<evidence type="ECO:0000313" key="12">
    <source>
        <dbReference type="Proteomes" id="UP000222460"/>
    </source>
</evidence>
<dbReference type="InterPro" id="IPR037224">
    <property type="entry name" value="PapC_N_sf"/>
</dbReference>
<evidence type="ECO:0000256" key="8">
    <source>
        <dbReference type="ARBA" id="ARBA00023237"/>
    </source>
</evidence>
<dbReference type="Pfam" id="PF00577">
    <property type="entry name" value="Usher"/>
    <property type="match status" value="1"/>
</dbReference>
<name>A0A2C5WCB5_PSEPU</name>
<feature type="signal peptide" evidence="9">
    <location>
        <begin position="1"/>
        <end position="22"/>
    </location>
</feature>
<comment type="similarity">
    <text evidence="2">Belongs to the fimbrial export usher family.</text>
</comment>
<dbReference type="PANTHER" id="PTHR30451:SF8">
    <property type="entry name" value="FIMBRIAL USHER PROTEIN"/>
    <property type="match status" value="1"/>
</dbReference>
<dbReference type="InterPro" id="IPR025885">
    <property type="entry name" value="PapC_N"/>
</dbReference>
<evidence type="ECO:0000256" key="4">
    <source>
        <dbReference type="ARBA" id="ARBA00022452"/>
    </source>
</evidence>
<dbReference type="Gene3D" id="2.60.40.3110">
    <property type="match status" value="1"/>
</dbReference>
<sequence>MRACARQGLALLMANAIGMTMASEGVEFDAQVLRERGLDPALAEYFRQAPRFSQGTWLVALEVNGQPRGRVFVTFNEQGEPCLQPALLKAAGVRAQAALPPVQPQQCLTLGEGLPAATVALHPGKEQIDLLLPTDLLALPEFQPRSFANGGVGGVFNYDVLVMGSQHEGQRSDFRRLGSEFGLNAGNWVLRSRQSYTQLPDSTRFEHLYAYGTRTLEAYEANVQIGQLNLQSPLFAGESFNGVQILPEGAFAQMRAAQEGARGEVEGIAWSPSRIEVRQNGVLIYTTLVPGGPFTLRALPLLSNQLDLEVSVHEQEGQVRRFRVPAASLQDPQFDRADGFNLALGTVRRQGSDDRQAPSFATLGREWSLSRALRVSGGFLGGADYLSAGWGLQRQWPGNLSTGVRQVLSSDRDTGIAGHEVQMTVSAVLSPNLSTSVVAVHRGQGFRSLSDTGWSQQQGRADASGRDHWTFSLNGTVERWGAFGMTWSRYTSEDEPPNMRLGLSWSQTLPARISLSLSLERGIGDADARHRGTSVYLTAGMPLGDQRRARSYLRSDPRSGMRTGVSMSEVLSETLAYSASAEQREAAAPSLGLRVNALAHYTSLDLGLNQRAGASEFDLGLRGGMALHRDGVTLSPYPLRETFAVLKAGDRAGLKLYTPQGPVWTDGLGRAVVASLPAYSTARLEVDPLSLPRNVEVLDGYQEVEAGRGSVQHMDFSITRVRRVLLKARTLDRQWLPSGLAVQNGQGEYVTTVLEAGAIFLPDIKPGQSLRVQLSDSAHCDLQFNLAEAPDEQALIEPVDALCQPLNLT</sequence>